<keyword evidence="5" id="KW-0067">ATP-binding</keyword>
<feature type="transmembrane region" description="Helical" evidence="6">
    <location>
        <begin position="6"/>
        <end position="21"/>
    </location>
</feature>
<evidence type="ECO:0000256" key="6">
    <source>
        <dbReference type="SAM" id="Phobius"/>
    </source>
</evidence>
<gene>
    <name evidence="8" type="ORF">B4088_0517</name>
</gene>
<comment type="catalytic activity">
    <reaction evidence="1">
        <text>2 ATP = 3',3'-c-di-AMP + 2 diphosphate</text>
        <dbReference type="Rhea" id="RHEA:35655"/>
        <dbReference type="ChEBI" id="CHEBI:30616"/>
        <dbReference type="ChEBI" id="CHEBI:33019"/>
        <dbReference type="ChEBI" id="CHEBI:71500"/>
        <dbReference type="EC" id="2.7.7.85"/>
    </reaction>
</comment>
<organism evidence="8 9">
    <name type="scientific">Bacillus cereus</name>
    <dbReference type="NCBI Taxonomy" id="1396"/>
    <lineage>
        <taxon>Bacteria</taxon>
        <taxon>Bacillati</taxon>
        <taxon>Bacillota</taxon>
        <taxon>Bacilli</taxon>
        <taxon>Bacillales</taxon>
        <taxon>Bacillaceae</taxon>
        <taxon>Bacillus</taxon>
        <taxon>Bacillus cereus group</taxon>
    </lineage>
</organism>
<evidence type="ECO:0000256" key="4">
    <source>
        <dbReference type="ARBA" id="ARBA00022741"/>
    </source>
</evidence>
<dbReference type="InterPro" id="IPR014046">
    <property type="entry name" value="C-di-AMP_synthase"/>
</dbReference>
<dbReference type="PIRSF" id="PIRSF004793">
    <property type="entry name" value="UCP004793"/>
    <property type="match status" value="1"/>
</dbReference>
<dbReference type="AlphaFoldDB" id="A0A164QQY9"/>
<dbReference type="GO" id="GO:0005524">
    <property type="term" value="F:ATP binding"/>
    <property type="evidence" value="ECO:0007669"/>
    <property type="project" value="UniProtKB-KW"/>
</dbReference>
<dbReference type="InterPro" id="IPR036888">
    <property type="entry name" value="DNA_integrity_DisA_N_sf"/>
</dbReference>
<evidence type="ECO:0000259" key="7">
    <source>
        <dbReference type="PROSITE" id="PS51794"/>
    </source>
</evidence>
<dbReference type="InterPro" id="IPR003390">
    <property type="entry name" value="DNA_integrity_scan_DisA_N"/>
</dbReference>
<dbReference type="PANTHER" id="PTHR34185">
    <property type="entry name" value="DIADENYLATE CYCLASE"/>
    <property type="match status" value="1"/>
</dbReference>
<keyword evidence="6" id="KW-1133">Transmembrane helix</keyword>
<dbReference type="Pfam" id="PF02457">
    <property type="entry name" value="DAC"/>
    <property type="match status" value="1"/>
</dbReference>
<sequence>MSYVDLIISITLWLVLILSLKHTKVWSIYVGLGFVYFIGQIVMSVGWVYSGQLIQGSVWVVGVGVIVLFQHELRVVLKKNGWIGVVRRETLSVNDGVVQAIFNMSKQKIGALIVLDNQKTIPFVSEDYVKVDAIVSASLIETIFYPETMLHDGAVIIQGKRLMYAGCKLPLSGKRRDGSERLGTRHMAAIENSEKYDVVILVVSEETGIVSIAKQGILTPISDEKELKKYISYKNNKNKM</sequence>
<comment type="caution">
    <text evidence="8">The sequence shown here is derived from an EMBL/GenBank/DDBJ whole genome shotgun (WGS) entry which is preliminary data.</text>
</comment>
<protein>
    <recommendedName>
        <fullName evidence="7">DAC domain-containing protein</fullName>
    </recommendedName>
</protein>
<keyword evidence="3" id="KW-0548">Nucleotidyltransferase</keyword>
<keyword evidence="4" id="KW-0547">Nucleotide-binding</keyword>
<proteinExistence type="predicted"/>
<dbReference type="GO" id="GO:0006171">
    <property type="term" value="P:cAMP biosynthetic process"/>
    <property type="evidence" value="ECO:0007669"/>
    <property type="project" value="InterPro"/>
</dbReference>
<reference evidence="8 9" key="1">
    <citation type="submission" date="2015-09" db="EMBL/GenBank/DDBJ databases">
        <title>Bacillus cereus food isolates.</title>
        <authorList>
            <person name="Boekhorst J."/>
        </authorList>
    </citation>
    <scope>NUCLEOTIDE SEQUENCE [LARGE SCALE GENOMIC DNA]</scope>
    <source>
        <strain evidence="8 9">B4088</strain>
    </source>
</reference>
<dbReference type="EMBL" id="LJKE01000015">
    <property type="protein sequence ID" value="KZD72056.1"/>
    <property type="molecule type" value="Genomic_DNA"/>
</dbReference>
<evidence type="ECO:0000256" key="1">
    <source>
        <dbReference type="ARBA" id="ARBA00000877"/>
    </source>
</evidence>
<dbReference type="Proteomes" id="UP000076482">
    <property type="component" value="Unassembled WGS sequence"/>
</dbReference>
<feature type="transmembrane region" description="Helical" evidence="6">
    <location>
        <begin position="53"/>
        <end position="69"/>
    </location>
</feature>
<dbReference type="GO" id="GO:0106408">
    <property type="term" value="F:diadenylate cyclase activity"/>
    <property type="evidence" value="ECO:0007669"/>
    <property type="project" value="UniProtKB-EC"/>
</dbReference>
<keyword evidence="6" id="KW-0812">Transmembrane</keyword>
<keyword evidence="2" id="KW-0808">Transferase</keyword>
<dbReference type="PROSITE" id="PS51794">
    <property type="entry name" value="DAC"/>
    <property type="match status" value="1"/>
</dbReference>
<evidence type="ECO:0000256" key="3">
    <source>
        <dbReference type="ARBA" id="ARBA00022695"/>
    </source>
</evidence>
<dbReference type="GO" id="GO:0004016">
    <property type="term" value="F:adenylate cyclase activity"/>
    <property type="evidence" value="ECO:0007669"/>
    <property type="project" value="InterPro"/>
</dbReference>
<dbReference type="PATRIC" id="fig|1396.535.peg.4269"/>
<name>A0A164QQY9_BACCE</name>
<evidence type="ECO:0000256" key="5">
    <source>
        <dbReference type="ARBA" id="ARBA00022840"/>
    </source>
</evidence>
<feature type="transmembrane region" description="Helical" evidence="6">
    <location>
        <begin position="28"/>
        <end position="47"/>
    </location>
</feature>
<dbReference type="InterPro" id="IPR050338">
    <property type="entry name" value="DisA"/>
</dbReference>
<dbReference type="SUPFAM" id="SSF143597">
    <property type="entry name" value="YojJ-like"/>
    <property type="match status" value="1"/>
</dbReference>
<accession>A0A164QQY9</accession>
<evidence type="ECO:0000313" key="8">
    <source>
        <dbReference type="EMBL" id="KZD72056.1"/>
    </source>
</evidence>
<dbReference type="RefSeq" id="WP_063259739.1">
    <property type="nucleotide sequence ID" value="NZ_LJKE01000015.1"/>
</dbReference>
<dbReference type="PANTHER" id="PTHR34185:SF1">
    <property type="entry name" value="DIADENYLATE CYCLASE"/>
    <property type="match status" value="1"/>
</dbReference>
<evidence type="ECO:0000256" key="2">
    <source>
        <dbReference type="ARBA" id="ARBA00022679"/>
    </source>
</evidence>
<dbReference type="Gene3D" id="3.40.1700.10">
    <property type="entry name" value="DNA integrity scanning protein, DisA, N-terminal domain"/>
    <property type="match status" value="1"/>
</dbReference>
<feature type="domain" description="DAC" evidence="7">
    <location>
        <begin position="70"/>
        <end position="224"/>
    </location>
</feature>
<evidence type="ECO:0000313" key="9">
    <source>
        <dbReference type="Proteomes" id="UP000076482"/>
    </source>
</evidence>
<keyword evidence="6" id="KW-0472">Membrane</keyword>